<dbReference type="Pfam" id="PF00571">
    <property type="entry name" value="CBS"/>
    <property type="match status" value="1"/>
</dbReference>
<dbReference type="Pfam" id="PF01595">
    <property type="entry name" value="CNNM"/>
    <property type="match status" value="1"/>
</dbReference>
<evidence type="ECO:0000256" key="1">
    <source>
        <dbReference type="ARBA" id="ARBA00004141"/>
    </source>
</evidence>
<dbReference type="CDD" id="cd04590">
    <property type="entry name" value="CBS_pair_CorC_HlyC_assoc"/>
    <property type="match status" value="1"/>
</dbReference>
<dbReference type="Gene3D" id="3.10.580.10">
    <property type="entry name" value="CBS-domain"/>
    <property type="match status" value="1"/>
</dbReference>
<dbReference type="EMBL" id="BAABRI010000002">
    <property type="protein sequence ID" value="GAA5481370.1"/>
    <property type="molecule type" value="Genomic_DNA"/>
</dbReference>
<accession>A0ABP9UIM9</accession>
<proteinExistence type="predicted"/>
<name>A0ABP9UIM9_9BACT</name>
<sequence>MLLLVAYVLLALGVSFICSLLEATLLSVTPPAIETAKQRGKKWGDTMEALKGDIDRPLSAILTLNTIAHTMGAAGAGAQYAKLYGDATGGVFAGILTLAILVFTEIIPKTLGARYASFFAPPSAWLLVWLQRLLGPLVWLCRQVTRLLTFGKANQGPVHREELIAVANLGERVGEIGKHESAVVRNMLQLSQVSVSRIMTPRTVMFTLPGEMTFGEFADEIIDQPFSRIPVYGVNRDDILGFVLRSDALLRCLRAPEGKISEIALPVEATPQQIGLDHLFERMLREGRQMMMVHDEFGAIVGLVTMEDLLETVIGSEILDETDREADLREVARERWRTRLSKMAPAAKG</sequence>
<organism evidence="11 12">
    <name type="scientific">Haloferula sargassicola</name>
    <dbReference type="NCBI Taxonomy" id="490096"/>
    <lineage>
        <taxon>Bacteria</taxon>
        <taxon>Pseudomonadati</taxon>
        <taxon>Verrucomicrobiota</taxon>
        <taxon>Verrucomicrobiia</taxon>
        <taxon>Verrucomicrobiales</taxon>
        <taxon>Verrucomicrobiaceae</taxon>
        <taxon>Haloferula</taxon>
    </lineage>
</organism>
<dbReference type="InterPro" id="IPR044751">
    <property type="entry name" value="Ion_transp-like_CBS"/>
</dbReference>
<dbReference type="SUPFAM" id="SSF54631">
    <property type="entry name" value="CBS-domain pair"/>
    <property type="match status" value="1"/>
</dbReference>
<dbReference type="PROSITE" id="PS51846">
    <property type="entry name" value="CNNM"/>
    <property type="match status" value="1"/>
</dbReference>
<comment type="subcellular location">
    <subcellularLocation>
        <location evidence="1">Membrane</location>
        <topology evidence="1">Multi-pass membrane protein</topology>
    </subcellularLocation>
</comment>
<evidence type="ECO:0000313" key="11">
    <source>
        <dbReference type="EMBL" id="GAA5481370.1"/>
    </source>
</evidence>
<dbReference type="PANTHER" id="PTHR22777:SF4">
    <property type="entry name" value="UPF0053 PROTEIN SLL1254"/>
    <property type="match status" value="1"/>
</dbReference>
<dbReference type="RefSeq" id="WP_353565518.1">
    <property type="nucleotide sequence ID" value="NZ_BAABRI010000002.1"/>
</dbReference>
<dbReference type="PANTHER" id="PTHR22777">
    <property type="entry name" value="HEMOLYSIN-RELATED"/>
    <property type="match status" value="1"/>
</dbReference>
<dbReference type="InterPro" id="IPR002550">
    <property type="entry name" value="CNNM"/>
</dbReference>
<dbReference type="PROSITE" id="PS51371">
    <property type="entry name" value="CBS"/>
    <property type="match status" value="1"/>
</dbReference>
<evidence type="ECO:0000256" key="8">
    <source>
        <dbReference type="PROSITE-ProRule" id="PRU01193"/>
    </source>
</evidence>
<feature type="domain" description="CNNM transmembrane" evidence="10">
    <location>
        <begin position="1"/>
        <end position="180"/>
    </location>
</feature>
<evidence type="ECO:0000256" key="3">
    <source>
        <dbReference type="ARBA" id="ARBA00022737"/>
    </source>
</evidence>
<dbReference type="InterPro" id="IPR046342">
    <property type="entry name" value="CBS_dom_sf"/>
</dbReference>
<evidence type="ECO:0000256" key="4">
    <source>
        <dbReference type="ARBA" id="ARBA00022989"/>
    </source>
</evidence>
<evidence type="ECO:0000256" key="6">
    <source>
        <dbReference type="ARBA" id="ARBA00023136"/>
    </source>
</evidence>
<evidence type="ECO:0000259" key="10">
    <source>
        <dbReference type="PROSITE" id="PS51846"/>
    </source>
</evidence>
<keyword evidence="2 8" id="KW-0812">Transmembrane</keyword>
<comment type="caution">
    <text evidence="11">The sequence shown here is derived from an EMBL/GenBank/DDBJ whole genome shotgun (WGS) entry which is preliminary data.</text>
</comment>
<dbReference type="Proteomes" id="UP001476282">
    <property type="component" value="Unassembled WGS sequence"/>
</dbReference>
<keyword evidence="5 7" id="KW-0129">CBS domain</keyword>
<reference evidence="11 12" key="1">
    <citation type="submission" date="2024-02" db="EMBL/GenBank/DDBJ databases">
        <title>Haloferula sargassicola NBRC 104335.</title>
        <authorList>
            <person name="Ichikawa N."/>
            <person name="Katano-Makiyama Y."/>
            <person name="Hidaka K."/>
        </authorList>
    </citation>
    <scope>NUCLEOTIDE SEQUENCE [LARGE SCALE GENOMIC DNA]</scope>
    <source>
        <strain evidence="11 12">NBRC 104335</strain>
    </source>
</reference>
<evidence type="ECO:0000256" key="7">
    <source>
        <dbReference type="PROSITE-ProRule" id="PRU00703"/>
    </source>
</evidence>
<keyword evidence="3" id="KW-0677">Repeat</keyword>
<evidence type="ECO:0000256" key="2">
    <source>
        <dbReference type="ARBA" id="ARBA00022692"/>
    </source>
</evidence>
<keyword evidence="4 8" id="KW-1133">Transmembrane helix</keyword>
<keyword evidence="12" id="KW-1185">Reference proteome</keyword>
<evidence type="ECO:0000256" key="5">
    <source>
        <dbReference type="ARBA" id="ARBA00023122"/>
    </source>
</evidence>
<gene>
    <name evidence="11" type="primary">yfjD</name>
    <name evidence="11" type="ORF">Hsar01_00579</name>
</gene>
<dbReference type="InterPro" id="IPR000644">
    <property type="entry name" value="CBS_dom"/>
</dbReference>
<evidence type="ECO:0000313" key="12">
    <source>
        <dbReference type="Proteomes" id="UP001476282"/>
    </source>
</evidence>
<feature type="domain" description="CBS" evidence="9">
    <location>
        <begin position="260"/>
        <end position="321"/>
    </location>
</feature>
<keyword evidence="6 8" id="KW-0472">Membrane</keyword>
<protein>
    <submittedName>
        <fullName evidence="11">UPF0053 inner membrane protein YfjD</fullName>
    </submittedName>
</protein>
<evidence type="ECO:0000259" key="9">
    <source>
        <dbReference type="PROSITE" id="PS51371"/>
    </source>
</evidence>